<protein>
    <recommendedName>
        <fullName evidence="14">Peptide O-xylosyltransferase</fullName>
    </recommendedName>
</protein>
<keyword evidence="3" id="KW-0328">Glycosyltransferase</keyword>
<evidence type="ECO:0000256" key="2">
    <source>
        <dbReference type="ARBA" id="ARBA00004648"/>
    </source>
</evidence>
<dbReference type="InterPro" id="IPR043538">
    <property type="entry name" value="XYLT"/>
</dbReference>
<keyword evidence="6" id="KW-0479">Metal-binding</keyword>
<dbReference type="Proteomes" id="UP000199054">
    <property type="component" value="Unassembled WGS sequence"/>
</dbReference>
<keyword evidence="7" id="KW-0256">Endoplasmic reticulum</keyword>
<dbReference type="GO" id="GO:0030158">
    <property type="term" value="F:protein xylosyltransferase activity"/>
    <property type="evidence" value="ECO:0007669"/>
    <property type="project" value="InterPro"/>
</dbReference>
<dbReference type="Pfam" id="PF19349">
    <property type="entry name" value="DUF5927"/>
    <property type="match status" value="1"/>
</dbReference>
<dbReference type="STRING" id="34002.SAMN04489859_101252"/>
<evidence type="ECO:0000256" key="3">
    <source>
        <dbReference type="ARBA" id="ARBA00022676"/>
    </source>
</evidence>
<evidence type="ECO:0000256" key="13">
    <source>
        <dbReference type="ARBA" id="ARBA00023180"/>
    </source>
</evidence>
<keyword evidence="9" id="KW-1133">Transmembrane helix</keyword>
<evidence type="ECO:0000256" key="4">
    <source>
        <dbReference type="ARBA" id="ARBA00022679"/>
    </source>
</evidence>
<dbReference type="GO" id="GO:0046872">
    <property type="term" value="F:metal ion binding"/>
    <property type="evidence" value="ECO:0007669"/>
    <property type="project" value="UniProtKB-KW"/>
</dbReference>
<dbReference type="RefSeq" id="WP_090611982.1">
    <property type="nucleotide sequence ID" value="NZ_CP067124.1"/>
</dbReference>
<keyword evidence="4" id="KW-0808">Transferase</keyword>
<evidence type="ECO:0000256" key="6">
    <source>
        <dbReference type="ARBA" id="ARBA00022723"/>
    </source>
</evidence>
<dbReference type="Pfam" id="PF02485">
    <property type="entry name" value="Branch"/>
    <property type="match status" value="1"/>
</dbReference>
<proteinExistence type="predicted"/>
<evidence type="ECO:0000256" key="14">
    <source>
        <dbReference type="ARBA" id="ARBA00042865"/>
    </source>
</evidence>
<evidence type="ECO:0000256" key="10">
    <source>
        <dbReference type="ARBA" id="ARBA00023034"/>
    </source>
</evidence>
<evidence type="ECO:0000256" key="5">
    <source>
        <dbReference type="ARBA" id="ARBA00022692"/>
    </source>
</evidence>
<dbReference type="PANTHER" id="PTHR46025">
    <property type="entry name" value="XYLOSYLTRANSFERASE OXT"/>
    <property type="match status" value="1"/>
</dbReference>
<accession>A0A1H8IEF6</accession>
<evidence type="ECO:0000313" key="17">
    <source>
        <dbReference type="Proteomes" id="UP000199054"/>
    </source>
</evidence>
<comment type="subcellular location">
    <subcellularLocation>
        <location evidence="2">Endoplasmic reticulum membrane</location>
        <topology evidence="2">Single-pass type II membrane protein</topology>
    </subcellularLocation>
    <subcellularLocation>
        <location evidence="1">Golgi apparatus membrane</location>
        <topology evidence="1">Single-pass type II membrane protein</topology>
    </subcellularLocation>
</comment>
<dbReference type="EMBL" id="FODE01000012">
    <property type="protein sequence ID" value="SEN66098.1"/>
    <property type="molecule type" value="Genomic_DNA"/>
</dbReference>
<evidence type="ECO:0000256" key="8">
    <source>
        <dbReference type="ARBA" id="ARBA00022968"/>
    </source>
</evidence>
<dbReference type="AlphaFoldDB" id="A0A1H8IEF6"/>
<keyword evidence="13" id="KW-0325">Glycoprotein</keyword>
<dbReference type="GO" id="GO:0016020">
    <property type="term" value="C:membrane"/>
    <property type="evidence" value="ECO:0007669"/>
    <property type="project" value="InterPro"/>
</dbReference>
<dbReference type="InterPro" id="IPR045971">
    <property type="entry name" value="DUF5927"/>
</dbReference>
<evidence type="ECO:0000256" key="1">
    <source>
        <dbReference type="ARBA" id="ARBA00004323"/>
    </source>
</evidence>
<evidence type="ECO:0000256" key="7">
    <source>
        <dbReference type="ARBA" id="ARBA00022824"/>
    </source>
</evidence>
<gene>
    <name evidence="16" type="ORF">SAMN04489859_101252</name>
</gene>
<keyword evidence="10" id="KW-0333">Golgi apparatus</keyword>
<keyword evidence="12" id="KW-1015">Disulfide bond</keyword>
<evidence type="ECO:0000259" key="15">
    <source>
        <dbReference type="Pfam" id="PF19349"/>
    </source>
</evidence>
<evidence type="ECO:0000256" key="11">
    <source>
        <dbReference type="ARBA" id="ARBA00023136"/>
    </source>
</evidence>
<sequence>MRDGAGVRLGVVLLCHSNLAMAARMARIWLEGGARLAIHIDAKVPAAEVEKMQKALAGFEGVLYTPRHRCDWGRFSLVQATQDAATHLLADYPDTTHVYLASGACLPLRDVSELIGFLALDPRCDHIESVSAHDVGWTVGGLNEERFTLYFPFDWRRQRQLFDRFVALQRRLGVHRKMPRGLSPHLGSQWWCLTAATLRAILDEPRRVEFDSFFRSVWIPDESYFQTLARRYSVRIESRSLTMAKFDHKGRPYQFYDDHIPLLEESRCFVARKMWAGATALQNHFPRPVSTDDQVLSPDPVRIERLINRTVRRRVYGRPGLYMQSRFPRKDAENGKTSAPYAVFQGLNDLYPHFNKWLARHVTADVHGHLFAPDEVEFARGAKVGPGAISSSAAVRDRDPQGFLTALIRITQKMQVFQFSPRDNQSLNWFMATDPNAHIFVVTGAWMLPLLHSGMPFDNIRRMAARLQGVELRQLDVLNSVWVKARVQIWDMTDFLARPQALLDNAFWQIDPNAELVRDLPDMRDMAGLEQLLLRLRNAGLRPLLTGDLNGLAPVPQSERNSPK</sequence>
<dbReference type="PANTHER" id="PTHR46025:SF3">
    <property type="entry name" value="XYLOSYLTRANSFERASE OXT"/>
    <property type="match status" value="1"/>
</dbReference>
<evidence type="ECO:0000256" key="12">
    <source>
        <dbReference type="ARBA" id="ARBA00023157"/>
    </source>
</evidence>
<keyword evidence="5" id="KW-0812">Transmembrane</keyword>
<organism evidence="16 17">
    <name type="scientific">Paracoccus alcaliphilus</name>
    <dbReference type="NCBI Taxonomy" id="34002"/>
    <lineage>
        <taxon>Bacteria</taxon>
        <taxon>Pseudomonadati</taxon>
        <taxon>Pseudomonadota</taxon>
        <taxon>Alphaproteobacteria</taxon>
        <taxon>Rhodobacterales</taxon>
        <taxon>Paracoccaceae</taxon>
        <taxon>Paracoccus</taxon>
    </lineage>
</organism>
<evidence type="ECO:0000313" key="16">
    <source>
        <dbReference type="EMBL" id="SEN66098.1"/>
    </source>
</evidence>
<feature type="domain" description="DUF5927" evidence="15">
    <location>
        <begin position="272"/>
        <end position="552"/>
    </location>
</feature>
<dbReference type="OrthoDB" id="7943907at2"/>
<keyword evidence="8" id="KW-0735">Signal-anchor</keyword>
<dbReference type="GO" id="GO:0015012">
    <property type="term" value="P:heparan sulfate proteoglycan biosynthetic process"/>
    <property type="evidence" value="ECO:0007669"/>
    <property type="project" value="TreeGrafter"/>
</dbReference>
<keyword evidence="17" id="KW-1185">Reference proteome</keyword>
<name>A0A1H8IEF6_9RHOB</name>
<dbReference type="GO" id="GO:0050650">
    <property type="term" value="P:chondroitin sulfate proteoglycan biosynthetic process"/>
    <property type="evidence" value="ECO:0007669"/>
    <property type="project" value="TreeGrafter"/>
</dbReference>
<reference evidence="16 17" key="1">
    <citation type="submission" date="2016-10" db="EMBL/GenBank/DDBJ databases">
        <authorList>
            <person name="de Groot N.N."/>
        </authorList>
    </citation>
    <scope>NUCLEOTIDE SEQUENCE [LARGE SCALE GENOMIC DNA]</scope>
    <source>
        <strain evidence="16 17">DSM 8512</strain>
    </source>
</reference>
<dbReference type="InterPro" id="IPR003406">
    <property type="entry name" value="Glyco_trans_14"/>
</dbReference>
<evidence type="ECO:0000256" key="9">
    <source>
        <dbReference type="ARBA" id="ARBA00022989"/>
    </source>
</evidence>
<keyword evidence="11" id="KW-0472">Membrane</keyword>